<evidence type="ECO:0000313" key="2">
    <source>
        <dbReference type="EMBL" id="EEF13866.1"/>
    </source>
</evidence>
<organism evidence="2 3">
    <name type="scientific">Campylobacter rectus RM3267</name>
    <dbReference type="NCBI Taxonomy" id="553218"/>
    <lineage>
        <taxon>Bacteria</taxon>
        <taxon>Pseudomonadati</taxon>
        <taxon>Campylobacterota</taxon>
        <taxon>Epsilonproteobacteria</taxon>
        <taxon>Campylobacterales</taxon>
        <taxon>Campylobacteraceae</taxon>
        <taxon>Campylobacter</taxon>
    </lineage>
</organism>
<dbReference type="Proteomes" id="UP000003082">
    <property type="component" value="Unassembled WGS sequence"/>
</dbReference>
<reference evidence="2 3" key="1">
    <citation type="submission" date="2008-08" db="EMBL/GenBank/DDBJ databases">
        <authorList>
            <person name="Madupu R."/>
            <person name="Durkin A.S."/>
            <person name="Torralba M."/>
            <person name="Methe B."/>
            <person name="Sutton G.G."/>
            <person name="Strausberg R.L."/>
            <person name="Nelson K.E."/>
        </authorList>
    </citation>
    <scope>NUCLEOTIDE SEQUENCE [LARGE SCALE GENOMIC DNA]</scope>
    <source>
        <strain evidence="2 3">RM3267</strain>
    </source>
</reference>
<name>B9D2I8_CAMRE</name>
<dbReference type="AlphaFoldDB" id="B9D2I8"/>
<dbReference type="EMBL" id="ACFU01000013">
    <property type="protein sequence ID" value="EEF13866.1"/>
    <property type="molecule type" value="Genomic_DNA"/>
</dbReference>
<evidence type="ECO:0000313" key="3">
    <source>
        <dbReference type="Proteomes" id="UP000003082"/>
    </source>
</evidence>
<keyword evidence="1" id="KW-1133">Transmembrane helix</keyword>
<keyword evidence="3" id="KW-1185">Reference proteome</keyword>
<sequence length="55" mass="6545">MPLACVYIGVCAYVATDIYAHPFLLVFCYIGLRFNALRGMRYFYCICFLRRLYLF</sequence>
<accession>B9D2I8</accession>
<evidence type="ECO:0000256" key="1">
    <source>
        <dbReference type="SAM" id="Phobius"/>
    </source>
</evidence>
<gene>
    <name evidence="2" type="ORF">CAMRE0001_0421</name>
</gene>
<protein>
    <submittedName>
        <fullName evidence="2">Uncharacterized protein</fullName>
    </submittedName>
</protein>
<keyword evidence="1" id="KW-0472">Membrane</keyword>
<feature type="transmembrane region" description="Helical" evidence="1">
    <location>
        <begin position="6"/>
        <end position="32"/>
    </location>
</feature>
<keyword evidence="1" id="KW-0812">Transmembrane</keyword>
<comment type="caution">
    <text evidence="2">The sequence shown here is derived from an EMBL/GenBank/DDBJ whole genome shotgun (WGS) entry which is preliminary data.</text>
</comment>
<proteinExistence type="predicted"/>